<sequence length="170" mass="19288">MIKFFSLNVPTARESRMRTARTWFLTSRTTIASTTFQSYALNVGIDSEVMVISNSISPSASIGYLIGKDLSAKPNDNTTIEFLEIEVEEEQEMASPLPIVNTYTLCNFLFFTKDPEIHNHTSHADPFARMKLKFASFFSLFLQILHFLVMIFHNIALVRSESSGNCMCRV</sequence>
<feature type="transmembrane region" description="Helical" evidence="1">
    <location>
        <begin position="137"/>
        <end position="158"/>
    </location>
</feature>
<comment type="caution">
    <text evidence="2">The sequence shown here is derived from an EMBL/GenBank/DDBJ whole genome shotgun (WGS) entry which is preliminary data.</text>
</comment>
<protein>
    <submittedName>
        <fullName evidence="2">Uncharacterized protein</fullName>
    </submittedName>
</protein>
<dbReference type="EMBL" id="JASCZI010061676">
    <property type="protein sequence ID" value="MED6139277.1"/>
    <property type="molecule type" value="Genomic_DNA"/>
</dbReference>
<name>A0ABU6SS94_9FABA</name>
<accession>A0ABU6SS94</accession>
<evidence type="ECO:0000313" key="3">
    <source>
        <dbReference type="Proteomes" id="UP001341840"/>
    </source>
</evidence>
<keyword evidence="1" id="KW-0812">Transmembrane</keyword>
<proteinExistence type="predicted"/>
<organism evidence="2 3">
    <name type="scientific">Stylosanthes scabra</name>
    <dbReference type="NCBI Taxonomy" id="79078"/>
    <lineage>
        <taxon>Eukaryota</taxon>
        <taxon>Viridiplantae</taxon>
        <taxon>Streptophyta</taxon>
        <taxon>Embryophyta</taxon>
        <taxon>Tracheophyta</taxon>
        <taxon>Spermatophyta</taxon>
        <taxon>Magnoliopsida</taxon>
        <taxon>eudicotyledons</taxon>
        <taxon>Gunneridae</taxon>
        <taxon>Pentapetalae</taxon>
        <taxon>rosids</taxon>
        <taxon>fabids</taxon>
        <taxon>Fabales</taxon>
        <taxon>Fabaceae</taxon>
        <taxon>Papilionoideae</taxon>
        <taxon>50 kb inversion clade</taxon>
        <taxon>dalbergioids sensu lato</taxon>
        <taxon>Dalbergieae</taxon>
        <taxon>Pterocarpus clade</taxon>
        <taxon>Stylosanthes</taxon>
    </lineage>
</organism>
<dbReference type="Proteomes" id="UP001341840">
    <property type="component" value="Unassembled WGS sequence"/>
</dbReference>
<gene>
    <name evidence="2" type="ORF">PIB30_082315</name>
</gene>
<evidence type="ECO:0000256" key="1">
    <source>
        <dbReference type="SAM" id="Phobius"/>
    </source>
</evidence>
<keyword evidence="1" id="KW-1133">Transmembrane helix</keyword>
<keyword evidence="1" id="KW-0472">Membrane</keyword>
<evidence type="ECO:0000313" key="2">
    <source>
        <dbReference type="EMBL" id="MED6139277.1"/>
    </source>
</evidence>
<keyword evidence="3" id="KW-1185">Reference proteome</keyword>
<reference evidence="2 3" key="1">
    <citation type="journal article" date="2023" name="Plants (Basel)">
        <title>Bridging the Gap: Combining Genomics and Transcriptomics Approaches to Understand Stylosanthes scabra, an Orphan Legume from the Brazilian Caatinga.</title>
        <authorList>
            <person name="Ferreira-Neto J.R.C."/>
            <person name="da Silva M.D."/>
            <person name="Binneck E."/>
            <person name="de Melo N.F."/>
            <person name="da Silva R.H."/>
            <person name="de Melo A.L.T.M."/>
            <person name="Pandolfi V."/>
            <person name="Bustamante F.O."/>
            <person name="Brasileiro-Vidal A.C."/>
            <person name="Benko-Iseppon A.M."/>
        </authorList>
    </citation>
    <scope>NUCLEOTIDE SEQUENCE [LARGE SCALE GENOMIC DNA]</scope>
    <source>
        <tissue evidence="2">Leaves</tissue>
    </source>
</reference>